<sequence length="36" mass="3862">MRKSILLVGRIQAEMMTDTVAAMAGLTRKAGPAMQL</sequence>
<dbReference type="EMBL" id="JAATJH010000006">
    <property type="protein sequence ID" value="NJC27819.1"/>
    <property type="molecule type" value="Genomic_DNA"/>
</dbReference>
<protein>
    <submittedName>
        <fullName evidence="1">Uncharacterized protein</fullName>
    </submittedName>
</protein>
<name>A0ABX0XES3_9BACT</name>
<proteinExistence type="predicted"/>
<evidence type="ECO:0000313" key="2">
    <source>
        <dbReference type="Proteomes" id="UP000770785"/>
    </source>
</evidence>
<accession>A0ABX0XES3</accession>
<reference evidence="1 2" key="1">
    <citation type="submission" date="2020-03" db="EMBL/GenBank/DDBJ databases">
        <title>Genomic Encyclopedia of Type Strains, Phase IV (KMG-IV): sequencing the most valuable type-strain genomes for metagenomic binning, comparative biology and taxonomic classification.</title>
        <authorList>
            <person name="Goeker M."/>
        </authorList>
    </citation>
    <scope>NUCLEOTIDE SEQUENCE [LARGE SCALE GENOMIC DNA]</scope>
    <source>
        <strain evidence="1 2">DSM 105096</strain>
    </source>
</reference>
<keyword evidence="2" id="KW-1185">Reference proteome</keyword>
<dbReference type="Proteomes" id="UP000770785">
    <property type="component" value="Unassembled WGS sequence"/>
</dbReference>
<gene>
    <name evidence="1" type="ORF">GGR27_003337</name>
</gene>
<organism evidence="1 2">
    <name type="scientific">Neolewinella antarctica</name>
    <dbReference type="NCBI Taxonomy" id="442734"/>
    <lineage>
        <taxon>Bacteria</taxon>
        <taxon>Pseudomonadati</taxon>
        <taxon>Bacteroidota</taxon>
        <taxon>Saprospiria</taxon>
        <taxon>Saprospirales</taxon>
        <taxon>Lewinellaceae</taxon>
        <taxon>Neolewinella</taxon>
    </lineage>
</organism>
<evidence type="ECO:0000313" key="1">
    <source>
        <dbReference type="EMBL" id="NJC27819.1"/>
    </source>
</evidence>
<comment type="caution">
    <text evidence="1">The sequence shown here is derived from an EMBL/GenBank/DDBJ whole genome shotgun (WGS) entry which is preliminary data.</text>
</comment>